<feature type="transmembrane region" description="Helical" evidence="2">
    <location>
        <begin position="157"/>
        <end position="176"/>
    </location>
</feature>
<reference evidence="4" key="1">
    <citation type="submission" date="2016-10" db="EMBL/GenBank/DDBJ databases">
        <authorList>
            <person name="Varghese N."/>
            <person name="Submissions S."/>
        </authorList>
    </citation>
    <scope>NUCLEOTIDE SEQUENCE [LARGE SCALE GENOMIC DNA]</scope>
    <source>
        <strain evidence="4">DSM 16858</strain>
    </source>
</reference>
<dbReference type="EMBL" id="FOIJ01000007">
    <property type="protein sequence ID" value="SEU08388.1"/>
    <property type="molecule type" value="Genomic_DNA"/>
</dbReference>
<keyword evidence="2" id="KW-0472">Membrane</keyword>
<protein>
    <submittedName>
        <fullName evidence="3">Uncharacterized protein</fullName>
    </submittedName>
</protein>
<evidence type="ECO:0000313" key="4">
    <source>
        <dbReference type="Proteomes" id="UP000199181"/>
    </source>
</evidence>
<gene>
    <name evidence="3" type="ORF">SAMN05443639_107193</name>
</gene>
<feature type="transmembrane region" description="Helical" evidence="2">
    <location>
        <begin position="197"/>
        <end position="216"/>
    </location>
</feature>
<keyword evidence="2" id="KW-0812">Transmembrane</keyword>
<feature type="compositionally biased region" description="Low complexity" evidence="1">
    <location>
        <begin position="1"/>
        <end position="11"/>
    </location>
</feature>
<keyword evidence="4" id="KW-1185">Reference proteome</keyword>
<dbReference type="RefSeq" id="WP_143076076.1">
    <property type="nucleotide sequence ID" value="NZ_FOIJ01000007.1"/>
</dbReference>
<accession>A0A1I0JE48</accession>
<feature type="transmembrane region" description="Helical" evidence="2">
    <location>
        <begin position="47"/>
        <end position="64"/>
    </location>
</feature>
<evidence type="ECO:0000256" key="2">
    <source>
        <dbReference type="SAM" id="Phobius"/>
    </source>
</evidence>
<keyword evidence="2" id="KW-1133">Transmembrane helix</keyword>
<feature type="region of interest" description="Disordered" evidence="1">
    <location>
        <begin position="1"/>
        <end position="21"/>
    </location>
</feature>
<dbReference type="AlphaFoldDB" id="A0A1I0JE48"/>
<dbReference type="Proteomes" id="UP000199181">
    <property type="component" value="Unassembled WGS sequence"/>
</dbReference>
<evidence type="ECO:0000313" key="3">
    <source>
        <dbReference type="EMBL" id="SEU08388.1"/>
    </source>
</evidence>
<organism evidence="3 4">
    <name type="scientific">Stigmatella erecta</name>
    <dbReference type="NCBI Taxonomy" id="83460"/>
    <lineage>
        <taxon>Bacteria</taxon>
        <taxon>Pseudomonadati</taxon>
        <taxon>Myxococcota</taxon>
        <taxon>Myxococcia</taxon>
        <taxon>Myxococcales</taxon>
        <taxon>Cystobacterineae</taxon>
        <taxon>Archangiaceae</taxon>
        <taxon>Stigmatella</taxon>
    </lineage>
</organism>
<name>A0A1I0JE48_9BACT</name>
<feature type="transmembrane region" description="Helical" evidence="2">
    <location>
        <begin position="76"/>
        <end position="95"/>
    </location>
</feature>
<feature type="transmembrane region" description="Helical" evidence="2">
    <location>
        <begin position="131"/>
        <end position="151"/>
    </location>
</feature>
<proteinExistence type="predicted"/>
<evidence type="ECO:0000256" key="1">
    <source>
        <dbReference type="SAM" id="MobiDB-lite"/>
    </source>
</evidence>
<sequence>MTDENSSFNSRHNFRNNPDEGPEKSLLLNLLDAEISLSSQQQSHTGWTSWALTGAIGAVFWALLNQWEKAWPSGNLWISAYVALWLCFASLRGLPFIFNPASFGLSDTASFGLATRTRFQLGFSFTKQRSLTLFTIIHSSILLSLIISFPVPLIAKIWSGVTIGLVIALFLYIFAISYTQNPIPAQSGLDTKTWHSLAANLLIIAIFSTPAILLAMDLFSKNPSALDLKVAALLVTAVFLVQKGLEEQSDRSSIGNLLRIRRELALGTLPAKDAAGYLEIEFLGMQVSDVFRESAQQFLLDTNTTSNKYHGLTNRLDAILASIAEDSPLSADQQSGIAHTVIEAYQSWITMLTEDRKTLSESYQEIESRSHFFLNSSTDAKTAMQGIMLSIQTSHTDALSSTDAFQQKLERLIILAKTITANEMA</sequence>